<dbReference type="AlphaFoldDB" id="A0A7L5AQ82"/>
<evidence type="ECO:0000256" key="1">
    <source>
        <dbReference type="SAM" id="MobiDB-lite"/>
    </source>
</evidence>
<organism evidence="2 3">
    <name type="scientific">Marisediminicola antarctica</name>
    <dbReference type="NCBI Taxonomy" id="674079"/>
    <lineage>
        <taxon>Bacteria</taxon>
        <taxon>Bacillati</taxon>
        <taxon>Actinomycetota</taxon>
        <taxon>Actinomycetes</taxon>
        <taxon>Micrococcales</taxon>
        <taxon>Microbacteriaceae</taxon>
        <taxon>Marisediminicola</taxon>
    </lineage>
</organism>
<accession>A0A7L5AQ82</accession>
<evidence type="ECO:0000313" key="3">
    <source>
        <dbReference type="Proteomes" id="UP000464507"/>
    </source>
</evidence>
<feature type="compositionally biased region" description="Acidic residues" evidence="1">
    <location>
        <begin position="14"/>
        <end position="29"/>
    </location>
</feature>
<keyword evidence="3" id="KW-1185">Reference proteome</keyword>
<gene>
    <name evidence="2" type="ORF">BHD05_13605</name>
</gene>
<proteinExistence type="predicted"/>
<dbReference type="RefSeq" id="WP_161886912.1">
    <property type="nucleotide sequence ID" value="NZ_CP017146.1"/>
</dbReference>
<protein>
    <submittedName>
        <fullName evidence="2">Uncharacterized protein</fullName>
    </submittedName>
</protein>
<evidence type="ECO:0000313" key="2">
    <source>
        <dbReference type="EMBL" id="QHO70529.1"/>
    </source>
</evidence>
<feature type="region of interest" description="Disordered" evidence="1">
    <location>
        <begin position="1"/>
        <end position="64"/>
    </location>
</feature>
<reference evidence="2 3" key="1">
    <citation type="submission" date="2016-09" db="EMBL/GenBank/DDBJ databases">
        <title>Complete genome sequence of microbes from the polar regions.</title>
        <authorList>
            <person name="Liao L."/>
            <person name="Chen B."/>
        </authorList>
    </citation>
    <scope>NUCLEOTIDE SEQUENCE [LARGE SCALE GENOMIC DNA]</scope>
    <source>
        <strain evidence="2 3">ZS314</strain>
    </source>
</reference>
<sequence>MSDRDRESSSPESEPTDAGETEAEIDDSAPEALDAVVDALPGSGKLGTSQDDIDDAAGGPMQVP</sequence>
<dbReference type="Proteomes" id="UP000464507">
    <property type="component" value="Chromosome"/>
</dbReference>
<dbReference type="KEGG" id="mant:BHD05_13605"/>
<name>A0A7L5AQ82_9MICO</name>
<dbReference type="EMBL" id="CP017146">
    <property type="protein sequence ID" value="QHO70529.1"/>
    <property type="molecule type" value="Genomic_DNA"/>
</dbReference>